<evidence type="ECO:0000256" key="1">
    <source>
        <dbReference type="SAM" id="MobiDB-lite"/>
    </source>
</evidence>
<name>A0A645ERF2_9ZZZZ</name>
<feature type="compositionally biased region" description="Basic and acidic residues" evidence="1">
    <location>
        <begin position="95"/>
        <end position="110"/>
    </location>
</feature>
<sequence length="123" mass="13743">MAKDHAEQRVNHQPAKPGLNAIPAARHQCAQHGRQFGAARAERCAGQHRIGNAVFGARMSDQQHGQQHDHVGEEHRHHRLHGGHAAFDQTGRQRVGGDAHHHADPQRREVVPAPGALRQRRRR</sequence>
<feature type="region of interest" description="Disordered" evidence="1">
    <location>
        <begin position="60"/>
        <end position="123"/>
    </location>
</feature>
<reference evidence="2" key="1">
    <citation type="submission" date="2019-08" db="EMBL/GenBank/DDBJ databases">
        <authorList>
            <person name="Kucharzyk K."/>
            <person name="Murdoch R.W."/>
            <person name="Higgins S."/>
            <person name="Loffler F."/>
        </authorList>
    </citation>
    <scope>NUCLEOTIDE SEQUENCE</scope>
</reference>
<organism evidence="2">
    <name type="scientific">bioreactor metagenome</name>
    <dbReference type="NCBI Taxonomy" id="1076179"/>
    <lineage>
        <taxon>unclassified sequences</taxon>
        <taxon>metagenomes</taxon>
        <taxon>ecological metagenomes</taxon>
    </lineage>
</organism>
<feature type="compositionally biased region" description="Basic and acidic residues" evidence="1">
    <location>
        <begin position="66"/>
        <end position="75"/>
    </location>
</feature>
<gene>
    <name evidence="2" type="ORF">SDC9_151862</name>
</gene>
<evidence type="ECO:0000313" key="2">
    <source>
        <dbReference type="EMBL" id="MPN04618.1"/>
    </source>
</evidence>
<dbReference type="AlphaFoldDB" id="A0A645ERF2"/>
<accession>A0A645ERF2</accession>
<comment type="caution">
    <text evidence="2">The sequence shown here is derived from an EMBL/GenBank/DDBJ whole genome shotgun (WGS) entry which is preliminary data.</text>
</comment>
<dbReference type="EMBL" id="VSSQ01050533">
    <property type="protein sequence ID" value="MPN04618.1"/>
    <property type="molecule type" value="Genomic_DNA"/>
</dbReference>
<proteinExistence type="predicted"/>
<protein>
    <submittedName>
        <fullName evidence="2">Uncharacterized protein</fullName>
    </submittedName>
</protein>